<dbReference type="RefSeq" id="WP_143120543.1">
    <property type="nucleotide sequence ID" value="NZ_FONG01000004.1"/>
</dbReference>
<dbReference type="PANTHER" id="PTHR43639">
    <property type="entry name" value="OXIDOREDUCTASE, SHORT-CHAIN DEHYDROGENASE/REDUCTASE FAMILY (AFU_ORTHOLOGUE AFUA_5G02870)"/>
    <property type="match status" value="1"/>
</dbReference>
<dbReference type="SUPFAM" id="SSF51735">
    <property type="entry name" value="NAD(P)-binding Rossmann-fold domains"/>
    <property type="match status" value="1"/>
</dbReference>
<dbReference type="Gene3D" id="3.40.50.720">
    <property type="entry name" value="NAD(P)-binding Rossmann-like Domain"/>
    <property type="match status" value="1"/>
</dbReference>
<comment type="similarity">
    <text evidence="1">Belongs to the short-chain dehydrogenases/reductases (SDR) family.</text>
</comment>
<accession>A0A1I2CH77</accession>
<dbReference type="EMBL" id="FONG01000004">
    <property type="protein sequence ID" value="SFE67153.1"/>
    <property type="molecule type" value="Genomic_DNA"/>
</dbReference>
<gene>
    <name evidence="3" type="ORF">SAMN05216251_104312</name>
</gene>
<evidence type="ECO:0000256" key="1">
    <source>
        <dbReference type="ARBA" id="ARBA00006484"/>
    </source>
</evidence>
<dbReference type="PROSITE" id="PS00061">
    <property type="entry name" value="ADH_SHORT"/>
    <property type="match status" value="1"/>
</dbReference>
<dbReference type="PRINTS" id="PR00081">
    <property type="entry name" value="GDHRDH"/>
</dbReference>
<dbReference type="Pfam" id="PF13561">
    <property type="entry name" value="adh_short_C2"/>
    <property type="match status" value="1"/>
</dbReference>
<evidence type="ECO:0000256" key="2">
    <source>
        <dbReference type="ARBA" id="ARBA00023002"/>
    </source>
</evidence>
<dbReference type="Proteomes" id="UP000199323">
    <property type="component" value="Unassembled WGS sequence"/>
</dbReference>
<name>A0A1I2CH77_9ACTN</name>
<evidence type="ECO:0000313" key="4">
    <source>
        <dbReference type="Proteomes" id="UP000199323"/>
    </source>
</evidence>
<proteinExistence type="inferred from homology"/>
<dbReference type="InterPro" id="IPR020904">
    <property type="entry name" value="Sc_DH/Rdtase_CS"/>
</dbReference>
<dbReference type="PRINTS" id="PR00080">
    <property type="entry name" value="SDRFAMILY"/>
</dbReference>
<dbReference type="PANTHER" id="PTHR43639:SF1">
    <property type="entry name" value="SHORT-CHAIN DEHYDROGENASE_REDUCTASE FAMILY PROTEIN"/>
    <property type="match status" value="1"/>
</dbReference>
<dbReference type="FunFam" id="3.40.50.720:FF:000084">
    <property type="entry name" value="Short-chain dehydrogenase reductase"/>
    <property type="match status" value="1"/>
</dbReference>
<reference evidence="3 4" key="1">
    <citation type="submission" date="2016-10" db="EMBL/GenBank/DDBJ databases">
        <authorList>
            <person name="de Groot N.N."/>
        </authorList>
    </citation>
    <scope>NUCLEOTIDE SEQUENCE [LARGE SCALE GENOMIC DNA]</scope>
    <source>
        <strain evidence="3 4">CGMCC 4.3510</strain>
    </source>
</reference>
<dbReference type="InterPro" id="IPR002347">
    <property type="entry name" value="SDR_fam"/>
</dbReference>
<dbReference type="STRING" id="380248.SAMN05216251_104312"/>
<keyword evidence="2" id="KW-0560">Oxidoreductase</keyword>
<dbReference type="InterPro" id="IPR036291">
    <property type="entry name" value="NAD(P)-bd_dom_sf"/>
</dbReference>
<organism evidence="3 4">
    <name type="scientific">Actinacidiphila alni</name>
    <dbReference type="NCBI Taxonomy" id="380248"/>
    <lineage>
        <taxon>Bacteria</taxon>
        <taxon>Bacillati</taxon>
        <taxon>Actinomycetota</taxon>
        <taxon>Actinomycetes</taxon>
        <taxon>Kitasatosporales</taxon>
        <taxon>Streptomycetaceae</taxon>
        <taxon>Actinacidiphila</taxon>
    </lineage>
</organism>
<dbReference type="GO" id="GO:0016491">
    <property type="term" value="F:oxidoreductase activity"/>
    <property type="evidence" value="ECO:0007669"/>
    <property type="project" value="UniProtKB-KW"/>
</dbReference>
<dbReference type="OrthoDB" id="9803333at2"/>
<protein>
    <submittedName>
        <fullName evidence="3">Bifunctional oxygenase/reductase</fullName>
    </submittedName>
</protein>
<keyword evidence="4" id="KW-1185">Reference proteome</keyword>
<sequence length="255" mass="26737">MSRLIGKTALVTGSSRGIGRATAVRLAREGALVAVHYAANEAAARETVELIEKDGGRAFTVRAELGKPGDVHELFLGLEQGLKERSDDTTLDILVNNAGEATATGIAPEDVTPEQLDRFFAVNAKAPYLIVQRALAQIPEGGRIINISSGLTRVANPDQVAYAMTKGAIEQLTLHLARHLAPRGITINSVAPGITDNGSAVFGIPEAVEQMAQLSAFKRVGQAGDVADVVTFLATDEARWITGAFIDATGGTLLG</sequence>
<dbReference type="AlphaFoldDB" id="A0A1I2CH77"/>
<evidence type="ECO:0000313" key="3">
    <source>
        <dbReference type="EMBL" id="SFE67153.1"/>
    </source>
</evidence>